<feature type="region of interest" description="Disordered" evidence="1">
    <location>
        <begin position="259"/>
        <end position="280"/>
    </location>
</feature>
<accession>A0A6V7UJS4</accession>
<gene>
    <name evidence="2" type="ORF">MENT_LOCUS13972</name>
</gene>
<protein>
    <submittedName>
        <fullName evidence="2">Uncharacterized protein</fullName>
    </submittedName>
</protein>
<dbReference type="Proteomes" id="UP000580250">
    <property type="component" value="Unassembled WGS sequence"/>
</dbReference>
<comment type="caution">
    <text evidence="2">The sequence shown here is derived from an EMBL/GenBank/DDBJ whole genome shotgun (WGS) entry which is preliminary data.</text>
</comment>
<dbReference type="EMBL" id="CAJEWN010000077">
    <property type="protein sequence ID" value="CAD2159945.1"/>
    <property type="molecule type" value="Genomic_DNA"/>
</dbReference>
<dbReference type="AlphaFoldDB" id="A0A6V7UJS4"/>
<evidence type="ECO:0000313" key="2">
    <source>
        <dbReference type="EMBL" id="CAD2159945.1"/>
    </source>
</evidence>
<proteinExistence type="predicted"/>
<organism evidence="2 3">
    <name type="scientific">Meloidogyne enterolobii</name>
    <name type="common">Root-knot nematode worm</name>
    <name type="synonym">Meloidogyne mayaguensis</name>
    <dbReference type="NCBI Taxonomy" id="390850"/>
    <lineage>
        <taxon>Eukaryota</taxon>
        <taxon>Metazoa</taxon>
        <taxon>Ecdysozoa</taxon>
        <taxon>Nematoda</taxon>
        <taxon>Chromadorea</taxon>
        <taxon>Rhabditida</taxon>
        <taxon>Tylenchina</taxon>
        <taxon>Tylenchomorpha</taxon>
        <taxon>Tylenchoidea</taxon>
        <taxon>Meloidogynidae</taxon>
        <taxon>Meloidogyninae</taxon>
        <taxon>Meloidogyne</taxon>
    </lineage>
</organism>
<sequence length="280" mass="30153">MANSLIGVSCGMDNFDKRFGQIISSDVVHPVELTENFVEAVNEDADFVKKLVPFAADDENSNCDENKKKTTFVDFNGMPVNDPLPIFPLSMTLEDVFKTLQADVRFLPTLVALKKLNLKIPQLLINGNIGGRANRYGLVDITDANGQIVLASSGIARHKKKVKMTEKMTKHDAVYLRAIDNIKAVSDGAAAHVTKLSDGAATHIAKLSDGAADNIKSAIDNIKAVSDGAAAHIAKLSDGAAAQIANVLRIRDENKAVTSEDVWMQSPSPTDENNGEVIKQ</sequence>
<name>A0A6V7UJS4_MELEN</name>
<reference evidence="2 3" key="1">
    <citation type="submission" date="2020-08" db="EMBL/GenBank/DDBJ databases">
        <authorList>
            <person name="Koutsovoulos G."/>
            <person name="Danchin GJ E."/>
        </authorList>
    </citation>
    <scope>NUCLEOTIDE SEQUENCE [LARGE SCALE GENOMIC DNA]</scope>
</reference>
<evidence type="ECO:0000313" key="3">
    <source>
        <dbReference type="Proteomes" id="UP000580250"/>
    </source>
</evidence>
<evidence type="ECO:0000256" key="1">
    <source>
        <dbReference type="SAM" id="MobiDB-lite"/>
    </source>
</evidence>